<feature type="compositionally biased region" description="Polar residues" evidence="7">
    <location>
        <begin position="129"/>
        <end position="138"/>
    </location>
</feature>
<keyword evidence="10" id="KW-1185">Reference proteome</keyword>
<dbReference type="AlphaFoldDB" id="A0A167QIP0"/>
<feature type="region of interest" description="Disordered" evidence="7">
    <location>
        <begin position="1082"/>
        <end position="1101"/>
    </location>
</feature>
<keyword evidence="2" id="KW-0547">Nucleotide-binding</keyword>
<dbReference type="PANTHER" id="PTHR11361">
    <property type="entry name" value="DNA MISMATCH REPAIR PROTEIN MUTS FAMILY MEMBER"/>
    <property type="match status" value="1"/>
</dbReference>
<keyword evidence="3" id="KW-0227">DNA damage</keyword>
<dbReference type="Gene3D" id="3.30.420.110">
    <property type="entry name" value="MutS, connector domain"/>
    <property type="match status" value="1"/>
</dbReference>
<keyword evidence="6" id="KW-0234">DNA repair</keyword>
<dbReference type="InterPro" id="IPR036187">
    <property type="entry name" value="DNA_mismatch_repair_MutS_sf"/>
</dbReference>
<dbReference type="GO" id="GO:0005634">
    <property type="term" value="C:nucleus"/>
    <property type="evidence" value="ECO:0007669"/>
    <property type="project" value="TreeGrafter"/>
</dbReference>
<dbReference type="FunFam" id="3.40.50.300:FF:001238">
    <property type="entry name" value="DNA mismatch repair protein"/>
    <property type="match status" value="1"/>
</dbReference>
<sequence>MRCLARRTALSVTRRSSFANYRLYAKAVTKKKYEDLPSVHTLPDGSEAEPLPELQSIFQTPRRRGRVFQVKSVLDEELSPARRPDSLLEAASTLLSAEHGNSRDTALLDLANISGEPAIVGNALDQTADTLSEDSAPSTGVVPKRRRRRKKLEEDPSTAVDSATVGDSVEGNESVAPVPEEDISISSDTTKTPEPAPKPKRRRKKVLADESPEDEEESMESPDVDKAIPYTNLAREIQQNMLRFPHCILLTRVGQFYESYFHQAPVLSSLVDIKLTSRAWGQKGTRVHMCGFPLSHLDRHLKTLVQQHKRFVALCEEFPRPLGAEPGFDRRVTRVVTPGTLIDESFLNQYENNYLLAIGRSRDTPALDSPDSNHADGEYGLAWIDVSTGEFFTQPTSALTLRNDIARIAPKEVVLHGSMKGASGQAVRAMIGEELGWISYISPEEKQEISGAVQSSQISHEDESQAAGAHHESQSASITSTDVSGTLDEPPRTESDDVPSSLTALPPADDAFTSSESDAIDLLTEFLRTHLLELMPRLSAPIREAHEERMQIDSHTIKALEIREGMAEGGTTGSLLSVVKRTITTSGTRLLARWLCSPSTSLGQINARQSLVALFHARPHLRSDLEEFLYQIEDASRIVQKFLLGRGDANDLLAIRDTINVTDEIKTRILQERDLELQSNADRAEEWNNANILLERMRILTSLADRIDSAVDESEFRRQERAALGAPREEDDDFSNGPAVPIQGPTPKPDVIVWTMKPDFSPELQHLHNHLISLRARKEDMEKALKEEYSAPSLQLKSSFNHGLHVRIGNPRRDSRKIGESKTAVLIGQSASSKSFFYPAWSKLGAEIASTEQSIQQAERRAFESLRSEVNSHATSLRRNARIVDEIDVTIGFANAAHELRLIKPDMNEGLTYMVRNGRHPTVELGLLDAGRVFTPNSVKLWPESRLHVITGPNMAGKSTLLRQTALIAILAQTGSYVPADRAELGIVDKVFSRVGAKDDLFRDRSTFMVEMLETAEILRSATWRSLVIMDEVGRGTTVADGLAIAFATVNHLYHVNRCRTLFATHFHELADMLGYTDPASASGSEESVGKAGSGETESVGKGTAFPQLGFFCTDVDEIDDGRFAYSHRLRPGVNRDSHGLKVARLAGMPESAMDVAGEALAYLRKRKGQGDAERLRELGDALARQVRGQLAAE</sequence>
<dbReference type="Gene3D" id="3.40.50.300">
    <property type="entry name" value="P-loop containing nucleotide triphosphate hydrolases"/>
    <property type="match status" value="1"/>
</dbReference>
<dbReference type="GO" id="GO:0030983">
    <property type="term" value="F:mismatched DNA binding"/>
    <property type="evidence" value="ECO:0007669"/>
    <property type="project" value="InterPro"/>
</dbReference>
<dbReference type="Pfam" id="PF05188">
    <property type="entry name" value="MutS_II"/>
    <property type="match status" value="1"/>
</dbReference>
<dbReference type="GO" id="GO:0005524">
    <property type="term" value="F:ATP binding"/>
    <property type="evidence" value="ECO:0007669"/>
    <property type="project" value="UniProtKB-KW"/>
</dbReference>
<evidence type="ECO:0000256" key="5">
    <source>
        <dbReference type="ARBA" id="ARBA00023125"/>
    </source>
</evidence>
<proteinExistence type="inferred from homology"/>
<reference evidence="9 10" key="1">
    <citation type="journal article" date="2016" name="Mol. Biol. Evol.">
        <title>Comparative Genomics of Early-Diverging Mushroom-Forming Fungi Provides Insights into the Origins of Lignocellulose Decay Capabilities.</title>
        <authorList>
            <person name="Nagy L.G."/>
            <person name="Riley R."/>
            <person name="Tritt A."/>
            <person name="Adam C."/>
            <person name="Daum C."/>
            <person name="Floudas D."/>
            <person name="Sun H."/>
            <person name="Yadav J.S."/>
            <person name="Pangilinan J."/>
            <person name="Larsson K.H."/>
            <person name="Matsuura K."/>
            <person name="Barry K."/>
            <person name="Labutti K."/>
            <person name="Kuo R."/>
            <person name="Ohm R.A."/>
            <person name="Bhattacharya S.S."/>
            <person name="Shirouzu T."/>
            <person name="Yoshinaga Y."/>
            <person name="Martin F.M."/>
            <person name="Grigoriev I.V."/>
            <person name="Hibbett D.S."/>
        </authorList>
    </citation>
    <scope>NUCLEOTIDE SEQUENCE [LARGE SCALE GENOMIC DNA]</scope>
    <source>
        <strain evidence="9 10">TUFC12733</strain>
    </source>
</reference>
<feature type="compositionally biased region" description="Acidic residues" evidence="7">
    <location>
        <begin position="210"/>
        <end position="222"/>
    </location>
</feature>
<dbReference type="SMART" id="SM00533">
    <property type="entry name" value="MUTSd"/>
    <property type="match status" value="1"/>
</dbReference>
<evidence type="ECO:0000256" key="6">
    <source>
        <dbReference type="ARBA" id="ARBA00023204"/>
    </source>
</evidence>
<evidence type="ECO:0000256" key="4">
    <source>
        <dbReference type="ARBA" id="ARBA00022840"/>
    </source>
</evidence>
<dbReference type="InterPro" id="IPR007860">
    <property type="entry name" value="DNA_mmatch_repair_MutS_con_dom"/>
</dbReference>
<dbReference type="GO" id="GO:0006298">
    <property type="term" value="P:mismatch repair"/>
    <property type="evidence" value="ECO:0007669"/>
    <property type="project" value="InterPro"/>
</dbReference>
<feature type="domain" description="DNA mismatch repair proteins mutS family" evidence="8">
    <location>
        <begin position="1026"/>
        <end position="1042"/>
    </location>
</feature>
<dbReference type="SUPFAM" id="SSF52540">
    <property type="entry name" value="P-loop containing nucleoside triphosphate hydrolases"/>
    <property type="match status" value="1"/>
</dbReference>
<evidence type="ECO:0000256" key="7">
    <source>
        <dbReference type="SAM" id="MobiDB-lite"/>
    </source>
</evidence>
<dbReference type="OrthoDB" id="2534523at2759"/>
<dbReference type="GO" id="GO:0043504">
    <property type="term" value="P:mitochondrial DNA repair"/>
    <property type="evidence" value="ECO:0007669"/>
    <property type="project" value="TreeGrafter"/>
</dbReference>
<dbReference type="PROSITE" id="PS00486">
    <property type="entry name" value="DNA_MISMATCH_REPAIR_2"/>
    <property type="match status" value="1"/>
</dbReference>
<dbReference type="Pfam" id="PF01624">
    <property type="entry name" value="MutS_I"/>
    <property type="match status" value="1"/>
</dbReference>
<evidence type="ECO:0000313" key="9">
    <source>
        <dbReference type="EMBL" id="KZO99797.1"/>
    </source>
</evidence>
<evidence type="ECO:0000313" key="10">
    <source>
        <dbReference type="Proteomes" id="UP000076738"/>
    </source>
</evidence>
<dbReference type="SMART" id="SM00534">
    <property type="entry name" value="MUTSac"/>
    <property type="match status" value="1"/>
</dbReference>
<dbReference type="GO" id="GO:0005739">
    <property type="term" value="C:mitochondrion"/>
    <property type="evidence" value="ECO:0007669"/>
    <property type="project" value="TreeGrafter"/>
</dbReference>
<dbReference type="SUPFAM" id="SSF48334">
    <property type="entry name" value="DNA repair protein MutS, domain III"/>
    <property type="match status" value="1"/>
</dbReference>
<feature type="compositionally biased region" description="Polar residues" evidence="7">
    <location>
        <begin position="474"/>
        <end position="484"/>
    </location>
</feature>
<evidence type="ECO:0000256" key="1">
    <source>
        <dbReference type="ARBA" id="ARBA00006271"/>
    </source>
</evidence>
<dbReference type="GO" id="GO:0140664">
    <property type="term" value="F:ATP-dependent DNA damage sensor activity"/>
    <property type="evidence" value="ECO:0007669"/>
    <property type="project" value="InterPro"/>
</dbReference>
<dbReference type="InterPro" id="IPR045076">
    <property type="entry name" value="MutS"/>
</dbReference>
<comment type="similarity">
    <text evidence="1">Belongs to the DNA mismatch repair MutS family.</text>
</comment>
<name>A0A167QIP0_CALVF</name>
<gene>
    <name evidence="9" type="ORF">CALVIDRAFT_548612</name>
</gene>
<evidence type="ECO:0000256" key="3">
    <source>
        <dbReference type="ARBA" id="ARBA00022763"/>
    </source>
</evidence>
<dbReference type="SUPFAM" id="SSF53150">
    <property type="entry name" value="DNA repair protein MutS, domain II"/>
    <property type="match status" value="1"/>
</dbReference>
<feature type="region of interest" description="Disordered" evidence="7">
    <location>
        <begin position="448"/>
        <end position="513"/>
    </location>
</feature>
<dbReference type="InterPro" id="IPR027417">
    <property type="entry name" value="P-loop_NTPase"/>
</dbReference>
<dbReference type="Proteomes" id="UP000076738">
    <property type="component" value="Unassembled WGS sequence"/>
</dbReference>
<feature type="region of interest" description="Disordered" evidence="7">
    <location>
        <begin position="718"/>
        <end position="747"/>
    </location>
</feature>
<feature type="compositionally biased region" description="Basic and acidic residues" evidence="7">
    <location>
        <begin position="459"/>
        <end position="473"/>
    </location>
</feature>
<dbReference type="InterPro" id="IPR007696">
    <property type="entry name" value="DNA_mismatch_repair_MutS_core"/>
</dbReference>
<accession>A0A167QIP0</accession>
<feature type="region of interest" description="Disordered" evidence="7">
    <location>
        <begin position="129"/>
        <end position="227"/>
    </location>
</feature>
<evidence type="ECO:0000256" key="2">
    <source>
        <dbReference type="ARBA" id="ARBA00022741"/>
    </source>
</evidence>
<dbReference type="Gene3D" id="3.40.1170.10">
    <property type="entry name" value="DNA repair protein MutS, domain I"/>
    <property type="match status" value="1"/>
</dbReference>
<dbReference type="InterPro" id="IPR007695">
    <property type="entry name" value="DNA_mismatch_repair_MutS-lik_N"/>
</dbReference>
<dbReference type="EMBL" id="KV417271">
    <property type="protein sequence ID" value="KZO99797.1"/>
    <property type="molecule type" value="Genomic_DNA"/>
</dbReference>
<keyword evidence="5" id="KW-0238">DNA-binding</keyword>
<dbReference type="InterPro" id="IPR016151">
    <property type="entry name" value="DNA_mismatch_repair_MutS_N"/>
</dbReference>
<keyword evidence="4" id="KW-0067">ATP-binding</keyword>
<dbReference type="Gene3D" id="1.10.1420.10">
    <property type="match status" value="3"/>
</dbReference>
<evidence type="ECO:0000259" key="8">
    <source>
        <dbReference type="PROSITE" id="PS00486"/>
    </source>
</evidence>
<dbReference type="STRING" id="1330018.A0A167QIP0"/>
<dbReference type="InterPro" id="IPR036678">
    <property type="entry name" value="MutS_con_dom_sf"/>
</dbReference>
<dbReference type="Pfam" id="PF00488">
    <property type="entry name" value="MutS_V"/>
    <property type="match status" value="1"/>
</dbReference>
<protein>
    <recommendedName>
        <fullName evidence="8">DNA mismatch repair proteins mutS family domain-containing protein</fullName>
    </recommendedName>
</protein>
<dbReference type="SUPFAM" id="SSF55271">
    <property type="entry name" value="DNA repair protein MutS, domain I"/>
    <property type="match status" value="1"/>
</dbReference>
<dbReference type="PANTHER" id="PTHR11361:SF34">
    <property type="entry name" value="DNA MISMATCH REPAIR PROTEIN MSH1, MITOCHONDRIAL"/>
    <property type="match status" value="1"/>
</dbReference>
<dbReference type="Pfam" id="PF05192">
    <property type="entry name" value="MutS_III"/>
    <property type="match status" value="1"/>
</dbReference>
<dbReference type="InterPro" id="IPR000432">
    <property type="entry name" value="DNA_mismatch_repair_MutS_C"/>
</dbReference>
<organism evidence="9 10">
    <name type="scientific">Calocera viscosa (strain TUFC12733)</name>
    <dbReference type="NCBI Taxonomy" id="1330018"/>
    <lineage>
        <taxon>Eukaryota</taxon>
        <taxon>Fungi</taxon>
        <taxon>Dikarya</taxon>
        <taxon>Basidiomycota</taxon>
        <taxon>Agaricomycotina</taxon>
        <taxon>Dacrymycetes</taxon>
        <taxon>Dacrymycetales</taxon>
        <taxon>Dacrymycetaceae</taxon>
        <taxon>Calocera</taxon>
    </lineage>
</organism>